<feature type="region of interest" description="Disordered" evidence="6">
    <location>
        <begin position="160"/>
        <end position="184"/>
    </location>
</feature>
<evidence type="ECO:0000313" key="9">
    <source>
        <dbReference type="Proteomes" id="UP000694680"/>
    </source>
</evidence>
<name>A0A8C5DDN4_GOUWI</name>
<dbReference type="Gene3D" id="1.10.10.10">
    <property type="entry name" value="Winged helix-like DNA-binding domain superfamily/Winged helix DNA-binding domain"/>
    <property type="match status" value="1"/>
</dbReference>
<evidence type="ECO:0000256" key="6">
    <source>
        <dbReference type="SAM" id="MobiDB-lite"/>
    </source>
</evidence>
<reference evidence="8" key="2">
    <citation type="submission" date="2025-09" db="UniProtKB">
        <authorList>
            <consortium name="Ensembl"/>
        </authorList>
    </citation>
    <scope>IDENTIFICATION</scope>
</reference>
<protein>
    <recommendedName>
        <fullName evidence="7">HSF-type DNA-binding domain-containing protein</fullName>
    </recommendedName>
</protein>
<comment type="subcellular location">
    <subcellularLocation>
        <location evidence="1">Nucleus</location>
    </subcellularLocation>
</comment>
<dbReference type="InterPro" id="IPR036390">
    <property type="entry name" value="WH_DNA-bd_sf"/>
</dbReference>
<evidence type="ECO:0000256" key="5">
    <source>
        <dbReference type="RuleBase" id="RU004020"/>
    </source>
</evidence>
<keyword evidence="3" id="KW-0238">DNA-binding</keyword>
<feature type="domain" description="HSF-type DNA-binding" evidence="7">
    <location>
        <begin position="50"/>
        <end position="148"/>
    </location>
</feature>
<dbReference type="SMART" id="SM00415">
    <property type="entry name" value="HSF"/>
    <property type="match status" value="1"/>
</dbReference>
<comment type="similarity">
    <text evidence="2 5">Belongs to the HSF family.</text>
</comment>
<evidence type="ECO:0000256" key="4">
    <source>
        <dbReference type="ARBA" id="ARBA00023242"/>
    </source>
</evidence>
<dbReference type="Proteomes" id="UP000694680">
    <property type="component" value="Unassembled WGS sequence"/>
</dbReference>
<dbReference type="PANTHER" id="PTHR10015">
    <property type="entry name" value="HEAT SHOCK TRANSCRIPTION FACTOR"/>
    <property type="match status" value="1"/>
</dbReference>
<evidence type="ECO:0000256" key="3">
    <source>
        <dbReference type="ARBA" id="ARBA00023125"/>
    </source>
</evidence>
<feature type="region of interest" description="Disordered" evidence="6">
    <location>
        <begin position="1"/>
        <end position="52"/>
    </location>
</feature>
<evidence type="ECO:0000313" key="8">
    <source>
        <dbReference type="Ensembl" id="ENSGWIP00000005494.1"/>
    </source>
</evidence>
<dbReference type="GO" id="GO:0043565">
    <property type="term" value="F:sequence-specific DNA binding"/>
    <property type="evidence" value="ECO:0007669"/>
    <property type="project" value="InterPro"/>
</dbReference>
<accession>A0A8C5DDN4</accession>
<dbReference type="PANTHER" id="PTHR10015:SF465">
    <property type="entry name" value="HSF-TYPE DNA-BINDING DOMAIN-CONTAINING PROTEIN"/>
    <property type="match status" value="1"/>
</dbReference>
<dbReference type="InterPro" id="IPR000232">
    <property type="entry name" value="HSF_DNA-bd"/>
</dbReference>
<evidence type="ECO:0000256" key="1">
    <source>
        <dbReference type="ARBA" id="ARBA00004123"/>
    </source>
</evidence>
<reference evidence="8" key="1">
    <citation type="submission" date="2025-08" db="UniProtKB">
        <authorList>
            <consortium name="Ensembl"/>
        </authorList>
    </citation>
    <scope>IDENTIFICATION</scope>
</reference>
<sequence>EPPARDPSRGAKAPAQQTARAARNGQPTGARRWAQSQQGPDPRPEGPGTETKRFPAKLWNLVNDPANNAIFWDSRGEIVIINQFLLEKEVLSQGCEISDRHFKSFHRQLNLYGFEKIRSKVIKGGCKYFQNPKFQREHPELLHKMTRKPVKNRVNAVANQKRTQQLPDQNQHGGEGSNPTCSSDQPAVHYQLGQYLPDFHQQHLEYSTQSFSHTGFYQSTQCLIPSGLEESTQVLTPGETSELTLDDSDMELLLKIANEMMQCYSPINCPVQVTDEVKKNLNCLRTMFHPGR</sequence>
<proteinExistence type="inferred from homology"/>
<dbReference type="AlphaFoldDB" id="A0A8C5DDN4"/>
<evidence type="ECO:0000259" key="7">
    <source>
        <dbReference type="SMART" id="SM00415"/>
    </source>
</evidence>
<dbReference type="SUPFAM" id="SSF46785">
    <property type="entry name" value="Winged helix' DNA-binding domain"/>
    <property type="match status" value="1"/>
</dbReference>
<dbReference type="GO" id="GO:0005634">
    <property type="term" value="C:nucleus"/>
    <property type="evidence" value="ECO:0007669"/>
    <property type="project" value="UniProtKB-SubCell"/>
</dbReference>
<dbReference type="Pfam" id="PF00447">
    <property type="entry name" value="HSF_DNA-bind"/>
    <property type="match status" value="1"/>
</dbReference>
<feature type="compositionally biased region" description="Low complexity" evidence="6">
    <location>
        <begin position="11"/>
        <end position="23"/>
    </location>
</feature>
<organism evidence="8 9">
    <name type="scientific">Gouania willdenowi</name>
    <name type="common">Blunt-snouted clingfish</name>
    <name type="synonym">Lepadogaster willdenowi</name>
    <dbReference type="NCBI Taxonomy" id="441366"/>
    <lineage>
        <taxon>Eukaryota</taxon>
        <taxon>Metazoa</taxon>
        <taxon>Chordata</taxon>
        <taxon>Craniata</taxon>
        <taxon>Vertebrata</taxon>
        <taxon>Euteleostomi</taxon>
        <taxon>Actinopterygii</taxon>
        <taxon>Neopterygii</taxon>
        <taxon>Teleostei</taxon>
        <taxon>Neoteleostei</taxon>
        <taxon>Acanthomorphata</taxon>
        <taxon>Ovalentaria</taxon>
        <taxon>Blenniimorphae</taxon>
        <taxon>Blenniiformes</taxon>
        <taxon>Gobiesocoidei</taxon>
        <taxon>Gobiesocidae</taxon>
        <taxon>Gobiesocinae</taxon>
        <taxon>Gouania</taxon>
    </lineage>
</organism>
<dbReference type="InterPro" id="IPR036388">
    <property type="entry name" value="WH-like_DNA-bd_sf"/>
</dbReference>
<dbReference type="Ensembl" id="ENSGWIT00000005934.1">
    <property type="protein sequence ID" value="ENSGWIP00000005494.1"/>
    <property type="gene ID" value="ENSGWIG00000003017.1"/>
</dbReference>
<keyword evidence="9" id="KW-1185">Reference proteome</keyword>
<keyword evidence="4" id="KW-0539">Nucleus</keyword>
<evidence type="ECO:0000256" key="2">
    <source>
        <dbReference type="ARBA" id="ARBA00006403"/>
    </source>
</evidence>
<dbReference type="GO" id="GO:0003700">
    <property type="term" value="F:DNA-binding transcription factor activity"/>
    <property type="evidence" value="ECO:0007669"/>
    <property type="project" value="InterPro"/>
</dbReference>